<dbReference type="SUPFAM" id="SSF54368">
    <property type="entry name" value="Glutamine synthetase, N-terminal domain"/>
    <property type="match status" value="1"/>
</dbReference>
<keyword evidence="6" id="KW-1185">Reference proteome</keyword>
<reference evidence="5" key="1">
    <citation type="journal article" date="2023" name="Mol. Biol. Evol.">
        <title>Third-Generation Sequencing Reveals the Adaptive Role of the Epigenome in Three Deep-Sea Polychaetes.</title>
        <authorList>
            <person name="Perez M."/>
            <person name="Aroh O."/>
            <person name="Sun Y."/>
            <person name="Lan Y."/>
            <person name="Juniper S.K."/>
            <person name="Young C.R."/>
            <person name="Angers B."/>
            <person name="Qian P.Y."/>
        </authorList>
    </citation>
    <scope>NUCLEOTIDE SEQUENCE</scope>
    <source>
        <strain evidence="5">R07B-5</strain>
    </source>
</reference>
<evidence type="ECO:0000256" key="1">
    <source>
        <dbReference type="ARBA" id="ARBA00022598"/>
    </source>
</evidence>
<evidence type="ECO:0000313" key="6">
    <source>
        <dbReference type="Proteomes" id="UP001209878"/>
    </source>
</evidence>
<dbReference type="AlphaFoldDB" id="A0AAD9P9T3"/>
<dbReference type="GO" id="GO:0004356">
    <property type="term" value="F:glutamine synthetase activity"/>
    <property type="evidence" value="ECO:0007669"/>
    <property type="project" value="InterPro"/>
</dbReference>
<gene>
    <name evidence="5" type="ORF">NP493_69g05025</name>
</gene>
<evidence type="ECO:0000256" key="3">
    <source>
        <dbReference type="RuleBase" id="RU000384"/>
    </source>
</evidence>
<dbReference type="SMART" id="SM01230">
    <property type="entry name" value="Gln-synt_C"/>
    <property type="match status" value="1"/>
</dbReference>
<sequence length="450" mass="50840">MAECTATVADWDLPDLPLDEPDVDLQVKAEELGIKYFLVSYAPLNTSDRISVIPRRAIRDVQRRGCGVASAMFFNTDGADPEMYVVPDPRTLIQLPWRPEYAWLSSNLYMWGKPFSQCSRRALLRQIHRAKKMGYTMKSGVEPEFLLLDKDGSTFGDFRDTQQPMSLQEPLATMRNAPIIMKVCEVMEQLGWKPYEVDHEATCCQYEINFEYADSLTTADRYGFMKFMIKEIAELEGRRVSFMPVGLPNLLCASGLHVNVSLWNTDDNTNAFKDPSNKELGVSNVANYFLGGLLEHAIDSCAVMCSTVNSYKRLNAGSWCPDTISWGGNNRTVMLRVPADNRIEHRLPDGATNLYLSHALILAAGLDGIEAQTDPGMRIDCEIKQHPDFNAIKRTPANLLDALRAFETSSFTRRSLGDELVTAFTKMKKKEWVQYMAHLSSWELAFYSNC</sequence>
<keyword evidence="1" id="KW-0436">Ligase</keyword>
<protein>
    <recommendedName>
        <fullName evidence="4">GS catalytic domain-containing protein</fullName>
    </recommendedName>
</protein>
<evidence type="ECO:0000259" key="4">
    <source>
        <dbReference type="PROSITE" id="PS51987"/>
    </source>
</evidence>
<accession>A0AAD9P9T3</accession>
<dbReference type="InterPro" id="IPR014746">
    <property type="entry name" value="Gln_synth/guanido_kin_cat_dom"/>
</dbReference>
<dbReference type="GO" id="GO:0006542">
    <property type="term" value="P:glutamine biosynthetic process"/>
    <property type="evidence" value="ECO:0007669"/>
    <property type="project" value="InterPro"/>
</dbReference>
<dbReference type="InterPro" id="IPR008146">
    <property type="entry name" value="Gln_synth_cat_dom"/>
</dbReference>
<dbReference type="EMBL" id="JAODUO010000069">
    <property type="protein sequence ID" value="KAK2190774.1"/>
    <property type="molecule type" value="Genomic_DNA"/>
</dbReference>
<evidence type="ECO:0000256" key="2">
    <source>
        <dbReference type="PROSITE-ProRule" id="PRU01331"/>
    </source>
</evidence>
<name>A0AAD9P9T3_RIDPI</name>
<comment type="caution">
    <text evidence="5">The sequence shown here is derived from an EMBL/GenBank/DDBJ whole genome shotgun (WGS) entry which is preliminary data.</text>
</comment>
<feature type="domain" description="GS catalytic" evidence="4">
    <location>
        <begin position="119"/>
        <end position="450"/>
    </location>
</feature>
<dbReference type="InterPro" id="IPR036651">
    <property type="entry name" value="Gln_synt_N_sf"/>
</dbReference>
<dbReference type="Proteomes" id="UP001209878">
    <property type="component" value="Unassembled WGS sequence"/>
</dbReference>
<dbReference type="PANTHER" id="PTHR43785">
    <property type="entry name" value="GAMMA-GLUTAMYLPUTRESCINE SYNTHETASE"/>
    <property type="match status" value="1"/>
</dbReference>
<dbReference type="Gene3D" id="3.30.590.10">
    <property type="entry name" value="Glutamine synthetase/guanido kinase, catalytic domain"/>
    <property type="match status" value="1"/>
</dbReference>
<evidence type="ECO:0000313" key="5">
    <source>
        <dbReference type="EMBL" id="KAK2190774.1"/>
    </source>
</evidence>
<comment type="similarity">
    <text evidence="2 3">Belongs to the glutamine synthetase family.</text>
</comment>
<dbReference type="SUPFAM" id="SSF55931">
    <property type="entry name" value="Glutamine synthetase/guanido kinase"/>
    <property type="match status" value="1"/>
</dbReference>
<proteinExistence type="inferred from homology"/>
<dbReference type="Pfam" id="PF00120">
    <property type="entry name" value="Gln-synt_C"/>
    <property type="match status" value="1"/>
</dbReference>
<dbReference type="PROSITE" id="PS51987">
    <property type="entry name" value="GS_CATALYTIC"/>
    <property type="match status" value="1"/>
</dbReference>
<organism evidence="5 6">
    <name type="scientific">Ridgeia piscesae</name>
    <name type="common">Tubeworm</name>
    <dbReference type="NCBI Taxonomy" id="27915"/>
    <lineage>
        <taxon>Eukaryota</taxon>
        <taxon>Metazoa</taxon>
        <taxon>Spiralia</taxon>
        <taxon>Lophotrochozoa</taxon>
        <taxon>Annelida</taxon>
        <taxon>Polychaeta</taxon>
        <taxon>Sedentaria</taxon>
        <taxon>Canalipalpata</taxon>
        <taxon>Sabellida</taxon>
        <taxon>Siboglinidae</taxon>
        <taxon>Ridgeia</taxon>
    </lineage>
</organism>
<dbReference type="PANTHER" id="PTHR43785:SF14">
    <property type="entry name" value="GLUTAMINE SYNTHETASE"/>
    <property type="match status" value="1"/>
</dbReference>